<comment type="similarity">
    <text evidence="1">Belongs to the glycosyltransferase 47 family.</text>
</comment>
<feature type="domain" description="Exostosin GT47" evidence="3">
    <location>
        <begin position="25"/>
        <end position="335"/>
    </location>
</feature>
<feature type="region of interest" description="Disordered" evidence="2">
    <location>
        <begin position="412"/>
        <end position="440"/>
    </location>
</feature>
<dbReference type="GO" id="GO:0016757">
    <property type="term" value="F:glycosyltransferase activity"/>
    <property type="evidence" value="ECO:0007669"/>
    <property type="project" value="InterPro"/>
</dbReference>
<sequence>MADCSHAGSVEIMSPALRATHFFVNNSLLAQAESIARCYDERVPSLDEAAGSQFAFELDAVRSLRGHPLRTLDPSRANLFYLPLVAFASAMVGTCSDDKSRRTTHRERQEQMWRALQDISNGPFASRPHILACTCVMLEAERFYGKRLVALLRSMPFLVQLVHEPRPAGLAASRVQVVVPYHSVGTLPAALHAKCDATRPTLALFMGSLQVGDPGSTRLRERLLDLSRATTSVAVLPSARPAQCLPPLAANVSATAANASAASTARSPQMPCVGAMSTHGHAKSEMASAMANATLCLTPPGDTPASSRLFDAIAALCVPVLFSPLDGAPPLQLPQSAHWRGAFLLLNSSAFLTAPLTVTADALQRVASGQLAASRCAAVRTLRASLAARCVLTRALLTVAEFARTNWSWIQPRGGQDDHSSVEAHSQAGGPTNSPGDAPTVLSALSVTDVVSEPMLLGLLGADGNEHGHSGHQHQHHRWRTSPST</sequence>
<evidence type="ECO:0000256" key="2">
    <source>
        <dbReference type="SAM" id="MobiDB-lite"/>
    </source>
</evidence>
<dbReference type="AlphaFoldDB" id="A0A7S3B1J7"/>
<name>A0A7S3B1J7_9EUKA</name>
<dbReference type="PANTHER" id="PTHR11062">
    <property type="entry name" value="EXOSTOSIN HEPARAN SULFATE GLYCOSYLTRANSFERASE -RELATED"/>
    <property type="match status" value="1"/>
</dbReference>
<feature type="region of interest" description="Disordered" evidence="2">
    <location>
        <begin position="459"/>
        <end position="485"/>
    </location>
</feature>
<evidence type="ECO:0000256" key="1">
    <source>
        <dbReference type="ARBA" id="ARBA00010271"/>
    </source>
</evidence>
<dbReference type="InterPro" id="IPR004263">
    <property type="entry name" value="Exostosin"/>
</dbReference>
<reference evidence="4" key="1">
    <citation type="submission" date="2021-01" db="EMBL/GenBank/DDBJ databases">
        <authorList>
            <person name="Corre E."/>
            <person name="Pelletier E."/>
            <person name="Niang G."/>
            <person name="Scheremetjew M."/>
            <person name="Finn R."/>
            <person name="Kale V."/>
            <person name="Holt S."/>
            <person name="Cochrane G."/>
            <person name="Meng A."/>
            <person name="Brown T."/>
            <person name="Cohen L."/>
        </authorList>
    </citation>
    <scope>NUCLEOTIDE SEQUENCE</scope>
    <source>
        <strain evidence="4">CCMP281</strain>
    </source>
</reference>
<proteinExistence type="inferred from homology"/>
<dbReference type="PANTHER" id="PTHR11062:SF281">
    <property type="entry name" value="EXOSTOSIN-LIKE 2"/>
    <property type="match status" value="1"/>
</dbReference>
<feature type="compositionally biased region" description="Basic residues" evidence="2">
    <location>
        <begin position="470"/>
        <end position="485"/>
    </location>
</feature>
<evidence type="ECO:0000313" key="4">
    <source>
        <dbReference type="EMBL" id="CAE0119525.1"/>
    </source>
</evidence>
<accession>A0A7S3B1J7</accession>
<dbReference type="Pfam" id="PF03016">
    <property type="entry name" value="Exostosin_GT47"/>
    <property type="match status" value="1"/>
</dbReference>
<organism evidence="4">
    <name type="scientific">Haptolina ericina</name>
    <dbReference type="NCBI Taxonomy" id="156174"/>
    <lineage>
        <taxon>Eukaryota</taxon>
        <taxon>Haptista</taxon>
        <taxon>Haptophyta</taxon>
        <taxon>Prymnesiophyceae</taxon>
        <taxon>Prymnesiales</taxon>
        <taxon>Prymnesiaceae</taxon>
        <taxon>Haptolina</taxon>
    </lineage>
</organism>
<dbReference type="EMBL" id="HBHX01036379">
    <property type="protein sequence ID" value="CAE0119525.1"/>
    <property type="molecule type" value="Transcribed_RNA"/>
</dbReference>
<gene>
    <name evidence="4" type="ORF">HERI1096_LOCUS20224</name>
</gene>
<protein>
    <recommendedName>
        <fullName evidence="3">Exostosin GT47 domain-containing protein</fullName>
    </recommendedName>
</protein>
<evidence type="ECO:0000259" key="3">
    <source>
        <dbReference type="Pfam" id="PF03016"/>
    </source>
</evidence>
<dbReference type="InterPro" id="IPR040911">
    <property type="entry name" value="Exostosin_GT47"/>
</dbReference>